<feature type="compositionally biased region" description="Basic and acidic residues" evidence="2">
    <location>
        <begin position="573"/>
        <end position="582"/>
    </location>
</feature>
<dbReference type="GO" id="GO:0000922">
    <property type="term" value="C:spindle pole"/>
    <property type="evidence" value="ECO:0007669"/>
    <property type="project" value="TreeGrafter"/>
</dbReference>
<reference evidence="3" key="1">
    <citation type="submission" date="2021-02" db="EMBL/GenBank/DDBJ databases">
        <title>Psilocybe cubensis genome.</title>
        <authorList>
            <person name="Mckernan K.J."/>
            <person name="Crawford S."/>
            <person name="Trippe A."/>
            <person name="Kane L.T."/>
            <person name="Mclaughlin S."/>
        </authorList>
    </citation>
    <scope>NUCLEOTIDE SEQUENCE [LARGE SCALE GENOMIC DNA]</scope>
    <source>
        <strain evidence="3">MGC-MH-2018</strain>
    </source>
</reference>
<feature type="compositionally biased region" description="Polar residues" evidence="2">
    <location>
        <begin position="312"/>
        <end position="326"/>
    </location>
</feature>
<proteinExistence type="predicted"/>
<dbReference type="InterPro" id="IPR015943">
    <property type="entry name" value="WD40/YVTN_repeat-like_dom_sf"/>
</dbReference>
<dbReference type="EMBL" id="JAFIQS010000003">
    <property type="protein sequence ID" value="KAG5171958.1"/>
    <property type="molecule type" value="Genomic_DNA"/>
</dbReference>
<keyword evidence="1" id="KW-0175">Coiled coil</keyword>
<dbReference type="GO" id="GO:0036064">
    <property type="term" value="C:ciliary basal body"/>
    <property type="evidence" value="ECO:0007669"/>
    <property type="project" value="TreeGrafter"/>
</dbReference>
<feature type="region of interest" description="Disordered" evidence="2">
    <location>
        <begin position="259"/>
        <end position="552"/>
    </location>
</feature>
<dbReference type="GO" id="GO:0043015">
    <property type="term" value="F:gamma-tubulin binding"/>
    <property type="evidence" value="ECO:0007669"/>
    <property type="project" value="TreeGrafter"/>
</dbReference>
<dbReference type="InterPro" id="IPR001680">
    <property type="entry name" value="WD40_rpt"/>
</dbReference>
<dbReference type="GO" id="GO:0005814">
    <property type="term" value="C:centriole"/>
    <property type="evidence" value="ECO:0007669"/>
    <property type="project" value="TreeGrafter"/>
</dbReference>
<dbReference type="Gene3D" id="2.130.10.10">
    <property type="entry name" value="YVTN repeat-like/Quinoprotein amine dehydrogenase"/>
    <property type="match status" value="1"/>
</dbReference>
<dbReference type="InterPro" id="IPR036322">
    <property type="entry name" value="WD40_repeat_dom_sf"/>
</dbReference>
<dbReference type="Pfam" id="PF00400">
    <property type="entry name" value="WD40"/>
    <property type="match status" value="1"/>
</dbReference>
<evidence type="ECO:0008006" key="4">
    <source>
        <dbReference type="Google" id="ProtNLM"/>
    </source>
</evidence>
<accession>A0A8H7Y6B8</accession>
<feature type="compositionally biased region" description="Low complexity" evidence="2">
    <location>
        <begin position="653"/>
        <end position="663"/>
    </location>
</feature>
<dbReference type="SMART" id="SM00320">
    <property type="entry name" value="WD40"/>
    <property type="match status" value="4"/>
</dbReference>
<comment type="caution">
    <text evidence="3">The sequence shown here is derived from an EMBL/GenBank/DDBJ whole genome shotgun (WGS) entry which is preliminary data.</text>
</comment>
<feature type="compositionally biased region" description="Low complexity" evidence="2">
    <location>
        <begin position="450"/>
        <end position="460"/>
    </location>
</feature>
<name>A0A8H7Y6B8_PSICU</name>
<feature type="compositionally biased region" description="Low complexity" evidence="2">
    <location>
        <begin position="407"/>
        <end position="434"/>
    </location>
</feature>
<feature type="coiled-coil region" evidence="1">
    <location>
        <begin position="704"/>
        <end position="738"/>
    </location>
</feature>
<dbReference type="GO" id="GO:0007020">
    <property type="term" value="P:microtubule nucleation"/>
    <property type="evidence" value="ECO:0007669"/>
    <property type="project" value="TreeGrafter"/>
</dbReference>
<feature type="compositionally biased region" description="Low complexity" evidence="2">
    <location>
        <begin position="369"/>
        <end position="385"/>
    </location>
</feature>
<dbReference type="GO" id="GO:0005737">
    <property type="term" value="C:cytoplasm"/>
    <property type="evidence" value="ECO:0007669"/>
    <property type="project" value="TreeGrafter"/>
</dbReference>
<dbReference type="InterPro" id="IPR052818">
    <property type="entry name" value="NEDD1_Spindle_Assembly"/>
</dbReference>
<evidence type="ECO:0000313" key="3">
    <source>
        <dbReference type="EMBL" id="KAG5171958.1"/>
    </source>
</evidence>
<dbReference type="GO" id="GO:0000278">
    <property type="term" value="P:mitotic cell cycle"/>
    <property type="evidence" value="ECO:0007669"/>
    <property type="project" value="TreeGrafter"/>
</dbReference>
<dbReference type="PANTHER" id="PTHR44414:SF1">
    <property type="entry name" value="PROTEIN NEDD1"/>
    <property type="match status" value="1"/>
</dbReference>
<dbReference type="SUPFAM" id="SSF50978">
    <property type="entry name" value="WD40 repeat-like"/>
    <property type="match status" value="1"/>
</dbReference>
<dbReference type="PANTHER" id="PTHR44414">
    <property type="entry name" value="PROTEIN NEDD1"/>
    <property type="match status" value="1"/>
</dbReference>
<dbReference type="AlphaFoldDB" id="A0A8H7Y6B8"/>
<feature type="compositionally biased region" description="Basic and acidic residues" evidence="2">
    <location>
        <begin position="387"/>
        <end position="403"/>
    </location>
</feature>
<feature type="compositionally biased region" description="Polar residues" evidence="2">
    <location>
        <begin position="289"/>
        <end position="304"/>
    </location>
</feature>
<feature type="compositionally biased region" description="Polar residues" evidence="2">
    <location>
        <begin position="505"/>
        <end position="515"/>
    </location>
</feature>
<evidence type="ECO:0000256" key="1">
    <source>
        <dbReference type="SAM" id="Coils"/>
    </source>
</evidence>
<sequence length="739" mass="79204">MSFFDSIMFGPPTSAHIKYEPTSNSLKDVYSHPKAISNLVVKDKDIVIFSSEDKIHILECEPKPYIVQTFDSHKESITSLSLSNDNTLLSSTSEGALHVYNLTLGSHTIMRGLPSQDITTALFHPHTRNKLLVASGKQLMVYETTRPSGPVKTIVTNESTSGDITCVACSPFSKTLVAIATPAGFVGLIDLEKEKALFRTLNLKTPITALGFSPEGAAIYLGTSTGKLQILDLRSLDKPTKSIILSNVGSRIETISVQKKAKTAEASVKTPAGMTSRKASEVQTVPRRATSTQSSKPGSKTVSSPARARPGATSTLKEGGSVTTPKRPTASKVLSPIRDPLGNSASGAGGTIASQLDDLSAHRRDKTVTTPRRPSSKSSPTKARSGIGERKLSMKSDITENPRRARTLPSSTSTSALTHRKPSSSSITASASASDRLGTYPTAGRSPTQRARAISSASRAPDPSDTISGISPKSATATSTTTGTITTSSRPSSASSLTSRFTREGTGSPTKSSKPNAYLRSEPSRTPSPDLPDIHLEPVTPVPAHKQKKKNLGVLGLGTPEVDRWIQAGKVEKRGNTRDTRGKGKVVGFQDEEEEDVEKPNGLNEDDAMIKERERTLSMQISPRRPLPGGSGGGSNAADSWSASTSVPNPLNAAGTGASGSGSSAAQELLKTIVQDVMYDFRQETKAEMMGLHLDLLRMGRGWKNELRMLMDEYVGDLRELREENQRLRLENERLRRGY</sequence>
<gene>
    <name evidence="3" type="ORF">JR316_004047</name>
</gene>
<feature type="region of interest" description="Disordered" evidence="2">
    <location>
        <begin position="573"/>
        <end position="663"/>
    </location>
</feature>
<organism evidence="3">
    <name type="scientific">Psilocybe cubensis</name>
    <name type="common">Psychedelic mushroom</name>
    <name type="synonym">Stropharia cubensis</name>
    <dbReference type="NCBI Taxonomy" id="181762"/>
    <lineage>
        <taxon>Eukaryota</taxon>
        <taxon>Fungi</taxon>
        <taxon>Dikarya</taxon>
        <taxon>Basidiomycota</taxon>
        <taxon>Agaricomycotina</taxon>
        <taxon>Agaricomycetes</taxon>
        <taxon>Agaricomycetidae</taxon>
        <taxon>Agaricales</taxon>
        <taxon>Agaricineae</taxon>
        <taxon>Strophariaceae</taxon>
        <taxon>Psilocybe</taxon>
    </lineage>
</organism>
<feature type="compositionally biased region" description="Low complexity" evidence="2">
    <location>
        <begin position="470"/>
        <end position="500"/>
    </location>
</feature>
<protein>
    <recommendedName>
        <fullName evidence="4">WD40 repeat-like protein</fullName>
    </recommendedName>
</protein>
<evidence type="ECO:0000256" key="2">
    <source>
        <dbReference type="SAM" id="MobiDB-lite"/>
    </source>
</evidence>